<evidence type="ECO:0000313" key="2">
    <source>
        <dbReference type="EMBL" id="JAD64405.1"/>
    </source>
</evidence>
<dbReference type="EMBL" id="GBRH01233490">
    <property type="protein sequence ID" value="JAD64405.1"/>
    <property type="molecule type" value="Transcribed_RNA"/>
</dbReference>
<reference evidence="2" key="1">
    <citation type="submission" date="2014-09" db="EMBL/GenBank/DDBJ databases">
        <authorList>
            <person name="Magalhaes I.L.F."/>
            <person name="Oliveira U."/>
            <person name="Santos F.R."/>
            <person name="Vidigal T.H.D.A."/>
            <person name="Brescovit A.D."/>
            <person name="Santos A.J."/>
        </authorList>
    </citation>
    <scope>NUCLEOTIDE SEQUENCE</scope>
    <source>
        <tissue evidence="2">Shoot tissue taken approximately 20 cm above the soil surface</tissue>
    </source>
</reference>
<accession>A0A0A9BTA0</accession>
<dbReference type="AlphaFoldDB" id="A0A0A9BTA0"/>
<protein>
    <submittedName>
        <fullName evidence="2">Uncharacterized protein</fullName>
    </submittedName>
</protein>
<feature type="region of interest" description="Disordered" evidence="1">
    <location>
        <begin position="1"/>
        <end position="26"/>
    </location>
</feature>
<evidence type="ECO:0000256" key="1">
    <source>
        <dbReference type="SAM" id="MobiDB-lite"/>
    </source>
</evidence>
<name>A0A0A9BTA0_ARUDO</name>
<organism evidence="2">
    <name type="scientific">Arundo donax</name>
    <name type="common">Giant reed</name>
    <name type="synonym">Donax arundinaceus</name>
    <dbReference type="NCBI Taxonomy" id="35708"/>
    <lineage>
        <taxon>Eukaryota</taxon>
        <taxon>Viridiplantae</taxon>
        <taxon>Streptophyta</taxon>
        <taxon>Embryophyta</taxon>
        <taxon>Tracheophyta</taxon>
        <taxon>Spermatophyta</taxon>
        <taxon>Magnoliopsida</taxon>
        <taxon>Liliopsida</taxon>
        <taxon>Poales</taxon>
        <taxon>Poaceae</taxon>
        <taxon>PACMAD clade</taxon>
        <taxon>Arundinoideae</taxon>
        <taxon>Arundineae</taxon>
        <taxon>Arundo</taxon>
    </lineage>
</organism>
<sequence>MKKARHDNKTKDKGKAPASRELSHHR</sequence>
<proteinExistence type="predicted"/>
<reference evidence="2" key="2">
    <citation type="journal article" date="2015" name="Data Brief">
        <title>Shoot transcriptome of the giant reed, Arundo donax.</title>
        <authorList>
            <person name="Barrero R.A."/>
            <person name="Guerrero F.D."/>
            <person name="Moolhuijzen P."/>
            <person name="Goolsby J.A."/>
            <person name="Tidwell J."/>
            <person name="Bellgard S.E."/>
            <person name="Bellgard M.I."/>
        </authorList>
    </citation>
    <scope>NUCLEOTIDE SEQUENCE</scope>
    <source>
        <tissue evidence="2">Shoot tissue taken approximately 20 cm above the soil surface</tissue>
    </source>
</reference>